<dbReference type="Pfam" id="PF05140">
    <property type="entry name" value="ResB"/>
    <property type="match status" value="2"/>
</dbReference>
<evidence type="ECO:0000256" key="4">
    <source>
        <dbReference type="ARBA" id="ARBA00022989"/>
    </source>
</evidence>
<organism evidence="8 9">
    <name type="scientific">Desulfolithobacter dissulfuricans</name>
    <dbReference type="NCBI Taxonomy" id="2795293"/>
    <lineage>
        <taxon>Bacteria</taxon>
        <taxon>Pseudomonadati</taxon>
        <taxon>Thermodesulfobacteriota</taxon>
        <taxon>Desulfobulbia</taxon>
        <taxon>Desulfobulbales</taxon>
        <taxon>Desulfobulbaceae</taxon>
        <taxon>Desulfolithobacter</taxon>
    </lineage>
</organism>
<evidence type="ECO:0000313" key="8">
    <source>
        <dbReference type="EMBL" id="BCO09571.1"/>
    </source>
</evidence>
<evidence type="ECO:0000256" key="3">
    <source>
        <dbReference type="ARBA" id="ARBA00022748"/>
    </source>
</evidence>
<dbReference type="KEGG" id="ddu:GF1_19470"/>
<keyword evidence="4 6" id="KW-1133">Transmembrane helix</keyword>
<dbReference type="InterPro" id="IPR023494">
    <property type="entry name" value="Cyt_c_bgen_Ccs1/CcsB/ResB"/>
</dbReference>
<dbReference type="RefSeq" id="WP_267926319.1">
    <property type="nucleotide sequence ID" value="NZ_AP024233.1"/>
</dbReference>
<dbReference type="InterPro" id="IPR007816">
    <property type="entry name" value="ResB-like_domain"/>
</dbReference>
<keyword evidence="3" id="KW-0201">Cytochrome c-type biogenesis</keyword>
<evidence type="ECO:0000256" key="2">
    <source>
        <dbReference type="ARBA" id="ARBA00022692"/>
    </source>
</evidence>
<dbReference type="Proteomes" id="UP001063350">
    <property type="component" value="Chromosome"/>
</dbReference>
<gene>
    <name evidence="8" type="ORF">GF1_19470</name>
</gene>
<reference evidence="8" key="1">
    <citation type="submission" date="2020-12" db="EMBL/GenBank/DDBJ databases">
        <title>Desulfobium dissulfuricans gen. nov., sp. nov., a novel mesophilic, sulfate-reducing bacterium isolated from a deep-sea hydrothermal vent.</title>
        <authorList>
            <person name="Hashimoto Y."/>
            <person name="Tame A."/>
            <person name="Sawayama S."/>
            <person name="Miyazaki J."/>
            <person name="Takai K."/>
            <person name="Nakagawa S."/>
        </authorList>
    </citation>
    <scope>NUCLEOTIDE SEQUENCE</scope>
    <source>
        <strain evidence="8">GF1</strain>
    </source>
</reference>
<evidence type="ECO:0000256" key="1">
    <source>
        <dbReference type="ARBA" id="ARBA00004141"/>
    </source>
</evidence>
<evidence type="ECO:0000313" key="9">
    <source>
        <dbReference type="Proteomes" id="UP001063350"/>
    </source>
</evidence>
<feature type="transmembrane region" description="Helical" evidence="6">
    <location>
        <begin position="69"/>
        <end position="87"/>
    </location>
</feature>
<keyword evidence="9" id="KW-1185">Reference proteome</keyword>
<sequence>MSQKKKNPVWAFFASVKLALFLLFILAATSIIGTIIPQSKPMDFYVHEYGENMARLMQTLGIPDMYNSWWFLGLLTFFSLNLIVCSLERIPTVWKIIHKDNLDIDPAKLVRRKIKKEVTLRSKKDEVVSKVASFLKSKGWKPEQRDKGDGVLLFAEKGPWTRFGVYIVHTSILIIFIGAIIGSPTVARKIFKNPTFAFKGSIMIPETRQTDSIFAFDTGEKIPLGFTIRCNYFNIEYYPNGMPKEYLSDLTVIEDGREVLHTRIEVNSPLTYRGITFYQSSYQPYNDFVVRVKSEKTGATYASVIPPAKQIRWDEGGITFGILNTERFGEVVRRVKVWFSDNQGEPSIFWIEAGREAIIERPSGKYAFTAKQLYATGLQVAKDPGVWFVYIGCGMMLLGLMVAFFMSHRKIWAYVREEDGAIRILFVGSANKNKLGFEKKFHEMLDDFS</sequence>
<protein>
    <submittedName>
        <fullName evidence="8">Cytochrome c biogenesis protein ResB</fullName>
    </submittedName>
</protein>
<feature type="transmembrane region" description="Helical" evidence="6">
    <location>
        <begin position="12"/>
        <end position="36"/>
    </location>
</feature>
<name>A0A915U159_9BACT</name>
<feature type="domain" description="ResB-like" evidence="7">
    <location>
        <begin position="371"/>
        <end position="441"/>
    </location>
</feature>
<comment type="subcellular location">
    <subcellularLocation>
        <location evidence="1">Membrane</location>
        <topology evidence="1">Multi-pass membrane protein</topology>
    </subcellularLocation>
</comment>
<keyword evidence="2 6" id="KW-0812">Transmembrane</keyword>
<feature type="domain" description="ResB-like" evidence="7">
    <location>
        <begin position="16"/>
        <end position="296"/>
    </location>
</feature>
<proteinExistence type="predicted"/>
<feature type="transmembrane region" description="Helical" evidence="6">
    <location>
        <begin position="387"/>
        <end position="406"/>
    </location>
</feature>
<evidence type="ECO:0000256" key="6">
    <source>
        <dbReference type="SAM" id="Phobius"/>
    </source>
</evidence>
<dbReference type="EMBL" id="AP024233">
    <property type="protein sequence ID" value="BCO09571.1"/>
    <property type="molecule type" value="Genomic_DNA"/>
</dbReference>
<dbReference type="GO" id="GO:0016020">
    <property type="term" value="C:membrane"/>
    <property type="evidence" value="ECO:0007669"/>
    <property type="project" value="UniProtKB-SubCell"/>
</dbReference>
<evidence type="ECO:0000259" key="7">
    <source>
        <dbReference type="Pfam" id="PF05140"/>
    </source>
</evidence>
<dbReference type="GO" id="GO:0017004">
    <property type="term" value="P:cytochrome complex assembly"/>
    <property type="evidence" value="ECO:0007669"/>
    <property type="project" value="UniProtKB-KW"/>
</dbReference>
<dbReference type="PANTHER" id="PTHR31566:SF0">
    <property type="entry name" value="CYTOCHROME C BIOGENESIS PROTEIN CCS1, CHLOROPLASTIC"/>
    <property type="match status" value="1"/>
</dbReference>
<dbReference type="AlphaFoldDB" id="A0A915U159"/>
<evidence type="ECO:0000256" key="5">
    <source>
        <dbReference type="ARBA" id="ARBA00023136"/>
    </source>
</evidence>
<accession>A0A915U159</accession>
<keyword evidence="5 6" id="KW-0472">Membrane</keyword>
<dbReference type="PANTHER" id="PTHR31566">
    <property type="entry name" value="CYTOCHROME C BIOGENESIS PROTEIN CCS1, CHLOROPLASTIC"/>
    <property type="match status" value="1"/>
</dbReference>
<feature type="transmembrane region" description="Helical" evidence="6">
    <location>
        <begin position="163"/>
        <end position="182"/>
    </location>
</feature>